<evidence type="ECO:0000256" key="4">
    <source>
        <dbReference type="ARBA" id="ARBA00023163"/>
    </source>
</evidence>
<keyword evidence="1" id="KW-0678">Repressor</keyword>
<dbReference type="InterPro" id="IPR036271">
    <property type="entry name" value="Tet_transcr_reg_TetR-rel_C_sf"/>
</dbReference>
<dbReference type="PRINTS" id="PR00400">
    <property type="entry name" value="TETREPRESSOR"/>
</dbReference>
<dbReference type="GO" id="GO:0046677">
    <property type="term" value="P:response to antibiotic"/>
    <property type="evidence" value="ECO:0007669"/>
    <property type="project" value="InterPro"/>
</dbReference>
<keyword evidence="9" id="KW-1185">Reference proteome</keyword>
<keyword evidence="2" id="KW-0805">Transcription regulation</keyword>
<dbReference type="GO" id="GO:0003700">
    <property type="term" value="F:DNA-binding transcription factor activity"/>
    <property type="evidence" value="ECO:0007669"/>
    <property type="project" value="TreeGrafter"/>
</dbReference>
<name>A0A1X0A3F7_9MYCO</name>
<evidence type="ECO:0000256" key="3">
    <source>
        <dbReference type="ARBA" id="ARBA00023125"/>
    </source>
</evidence>
<sequence>MTPTSKAAQQSTPRSRGRPAVPVERIIAAATAIVDEDGAEALSMRTLAQRLDSGTATLYRHFKSRAQLTAHVIDAVLGAADIDAAAVREMPWQQSVETVARTMFEVFRVHPHVPRLLAGRIPMGPNAMRQREVMLAVLLDAGFGSELAAQAYATVARFVLGFAIQLGEHATDDDAELPETWRAQDPQSYPATVAVSDHLPVGLDREFSLGLDLILNGLTQLLDDA</sequence>
<evidence type="ECO:0000313" key="9">
    <source>
        <dbReference type="Proteomes" id="UP000192448"/>
    </source>
</evidence>
<dbReference type="SUPFAM" id="SSF46689">
    <property type="entry name" value="Homeodomain-like"/>
    <property type="match status" value="1"/>
</dbReference>
<evidence type="ECO:0000259" key="7">
    <source>
        <dbReference type="PROSITE" id="PS50977"/>
    </source>
</evidence>
<dbReference type="EMBL" id="MVHF01000056">
    <property type="protein sequence ID" value="ORA24607.1"/>
    <property type="molecule type" value="Genomic_DNA"/>
</dbReference>
<evidence type="ECO:0000256" key="2">
    <source>
        <dbReference type="ARBA" id="ARBA00023015"/>
    </source>
</evidence>
<dbReference type="Gene3D" id="1.10.357.10">
    <property type="entry name" value="Tetracycline Repressor, domain 2"/>
    <property type="match status" value="1"/>
</dbReference>
<dbReference type="PROSITE" id="PS50977">
    <property type="entry name" value="HTH_TETR_2"/>
    <property type="match status" value="1"/>
</dbReference>
<accession>A0A1X0A3F7</accession>
<dbReference type="GO" id="GO:0045892">
    <property type="term" value="P:negative regulation of DNA-templated transcription"/>
    <property type="evidence" value="ECO:0007669"/>
    <property type="project" value="InterPro"/>
</dbReference>
<comment type="caution">
    <text evidence="8">The sequence shown here is derived from an EMBL/GenBank/DDBJ whole genome shotgun (WGS) entry which is preliminary data.</text>
</comment>
<feature type="region of interest" description="Disordered" evidence="6">
    <location>
        <begin position="1"/>
        <end position="20"/>
    </location>
</feature>
<keyword evidence="3 5" id="KW-0238">DNA-binding</keyword>
<reference evidence="8 9" key="1">
    <citation type="submission" date="2017-02" db="EMBL/GenBank/DDBJ databases">
        <title>The new phylogeny of genus Mycobacterium.</title>
        <authorList>
            <person name="Tortoli E."/>
            <person name="Trovato A."/>
            <person name="Cirillo D.M."/>
        </authorList>
    </citation>
    <scope>NUCLEOTIDE SEQUENCE [LARGE SCALE GENOMIC DNA]</scope>
    <source>
        <strain evidence="8 9">RW6</strain>
    </source>
</reference>
<dbReference type="Proteomes" id="UP000192448">
    <property type="component" value="Unassembled WGS sequence"/>
</dbReference>
<protein>
    <submittedName>
        <fullName evidence="8">TetR family transcriptional regulator</fullName>
    </submittedName>
</protein>
<organism evidence="8 9">
    <name type="scientific">Mycobacterium aquaticum</name>
    <dbReference type="NCBI Taxonomy" id="1927124"/>
    <lineage>
        <taxon>Bacteria</taxon>
        <taxon>Bacillati</taxon>
        <taxon>Actinomycetota</taxon>
        <taxon>Actinomycetes</taxon>
        <taxon>Mycobacteriales</taxon>
        <taxon>Mycobacteriaceae</taxon>
        <taxon>Mycobacterium</taxon>
    </lineage>
</organism>
<dbReference type="OrthoDB" id="3614211at2"/>
<proteinExistence type="predicted"/>
<gene>
    <name evidence="8" type="ORF">BST13_33885</name>
</gene>
<keyword evidence="4" id="KW-0804">Transcription</keyword>
<feature type="compositionally biased region" description="Polar residues" evidence="6">
    <location>
        <begin position="1"/>
        <end position="14"/>
    </location>
</feature>
<dbReference type="InterPro" id="IPR050109">
    <property type="entry name" value="HTH-type_TetR-like_transc_reg"/>
</dbReference>
<dbReference type="Pfam" id="PF00440">
    <property type="entry name" value="TetR_N"/>
    <property type="match status" value="1"/>
</dbReference>
<evidence type="ECO:0000256" key="1">
    <source>
        <dbReference type="ARBA" id="ARBA00022491"/>
    </source>
</evidence>
<dbReference type="STRING" id="1927124.BST13_33885"/>
<evidence type="ECO:0000256" key="5">
    <source>
        <dbReference type="PROSITE-ProRule" id="PRU00335"/>
    </source>
</evidence>
<feature type="DNA-binding region" description="H-T-H motif" evidence="5">
    <location>
        <begin position="43"/>
        <end position="62"/>
    </location>
</feature>
<dbReference type="InterPro" id="IPR003012">
    <property type="entry name" value="Tet_transcr_reg_TetR"/>
</dbReference>
<dbReference type="AlphaFoldDB" id="A0A1X0A3F7"/>
<dbReference type="InterPro" id="IPR009057">
    <property type="entry name" value="Homeodomain-like_sf"/>
</dbReference>
<dbReference type="SUPFAM" id="SSF48498">
    <property type="entry name" value="Tetracyclin repressor-like, C-terminal domain"/>
    <property type="match status" value="1"/>
</dbReference>
<dbReference type="PANTHER" id="PTHR30055">
    <property type="entry name" value="HTH-TYPE TRANSCRIPTIONAL REGULATOR RUTR"/>
    <property type="match status" value="1"/>
</dbReference>
<dbReference type="PANTHER" id="PTHR30055:SF151">
    <property type="entry name" value="TRANSCRIPTIONAL REGULATORY PROTEIN"/>
    <property type="match status" value="1"/>
</dbReference>
<evidence type="ECO:0000313" key="8">
    <source>
        <dbReference type="EMBL" id="ORA24607.1"/>
    </source>
</evidence>
<dbReference type="InterPro" id="IPR004111">
    <property type="entry name" value="Repressor_TetR_C"/>
</dbReference>
<dbReference type="Pfam" id="PF02909">
    <property type="entry name" value="TetR_C_1"/>
    <property type="match status" value="1"/>
</dbReference>
<dbReference type="RefSeq" id="WP_095533821.1">
    <property type="nucleotide sequence ID" value="NZ_MVHF01000056.1"/>
</dbReference>
<dbReference type="GO" id="GO:0000976">
    <property type="term" value="F:transcription cis-regulatory region binding"/>
    <property type="evidence" value="ECO:0007669"/>
    <property type="project" value="TreeGrafter"/>
</dbReference>
<feature type="domain" description="HTH tetR-type" evidence="7">
    <location>
        <begin position="20"/>
        <end position="80"/>
    </location>
</feature>
<evidence type="ECO:0000256" key="6">
    <source>
        <dbReference type="SAM" id="MobiDB-lite"/>
    </source>
</evidence>
<dbReference type="InterPro" id="IPR001647">
    <property type="entry name" value="HTH_TetR"/>
</dbReference>